<dbReference type="OrthoDB" id="3174265at2"/>
<dbReference type="STRING" id="290397.Adeh_3153"/>
<proteinExistence type="predicted"/>
<protein>
    <submittedName>
        <fullName evidence="1">Uncharacterized protein</fullName>
    </submittedName>
</protein>
<evidence type="ECO:0000313" key="1">
    <source>
        <dbReference type="EMBL" id="ABC82922.1"/>
    </source>
</evidence>
<gene>
    <name evidence="1" type="ordered locus">Adeh_3153</name>
</gene>
<name>Q2IEB8_ANADE</name>
<reference evidence="1 2" key="1">
    <citation type="submission" date="2006-01" db="EMBL/GenBank/DDBJ databases">
        <title>Complete sequence of Anaeromyxobacter dehalogenans 2CP-C.</title>
        <authorList>
            <consortium name="US DOE Joint Genome Institute"/>
            <person name="Copeland A."/>
            <person name="Lucas S."/>
            <person name="Lapidus A."/>
            <person name="Barry K."/>
            <person name="Detter J.C."/>
            <person name="Glavina T."/>
            <person name="Hammon N."/>
            <person name="Israni S."/>
            <person name="Pitluck S."/>
            <person name="Brettin T."/>
            <person name="Bruce D."/>
            <person name="Han C."/>
            <person name="Tapia R."/>
            <person name="Gilna P."/>
            <person name="Kiss H."/>
            <person name="Schmutz J."/>
            <person name="Larimer F."/>
            <person name="Land M."/>
            <person name="Kyrpides N."/>
            <person name="Anderson I."/>
            <person name="Sanford R.A."/>
            <person name="Ritalahti K.M."/>
            <person name="Thomas H.S."/>
            <person name="Kirby J.R."/>
            <person name="Zhulin I.B."/>
            <person name="Loeffler F.E."/>
            <person name="Richardson P."/>
        </authorList>
    </citation>
    <scope>NUCLEOTIDE SEQUENCE [LARGE SCALE GENOMIC DNA]</scope>
    <source>
        <strain evidence="1 2">2CP-C</strain>
    </source>
</reference>
<dbReference type="AlphaFoldDB" id="Q2IEB8"/>
<dbReference type="EMBL" id="CP000251">
    <property type="protein sequence ID" value="ABC82922.1"/>
    <property type="molecule type" value="Genomic_DNA"/>
</dbReference>
<accession>Q2IEB8</accession>
<sequence>MVHHVTRITVDAGAPRAAELGRALAQLGFTVHAGRRRLVGESSEVEAHDAKRRLRALGFADREYRVFLEYVRRWGVL</sequence>
<dbReference type="Proteomes" id="UP000001935">
    <property type="component" value="Chromosome"/>
</dbReference>
<evidence type="ECO:0000313" key="2">
    <source>
        <dbReference type="Proteomes" id="UP000001935"/>
    </source>
</evidence>
<dbReference type="RefSeq" id="WP_011422204.1">
    <property type="nucleotide sequence ID" value="NC_007760.1"/>
</dbReference>
<organism evidence="1 2">
    <name type="scientific">Anaeromyxobacter dehalogenans (strain 2CP-C)</name>
    <dbReference type="NCBI Taxonomy" id="290397"/>
    <lineage>
        <taxon>Bacteria</taxon>
        <taxon>Pseudomonadati</taxon>
        <taxon>Myxococcota</taxon>
        <taxon>Myxococcia</taxon>
        <taxon>Myxococcales</taxon>
        <taxon>Cystobacterineae</taxon>
        <taxon>Anaeromyxobacteraceae</taxon>
        <taxon>Anaeromyxobacter</taxon>
    </lineage>
</organism>
<dbReference type="KEGG" id="ade:Adeh_3153"/>
<dbReference type="HOGENOM" id="CLU_195109_0_0_7"/>